<keyword evidence="2" id="KW-0378">Hydrolase</keyword>
<keyword evidence="5" id="KW-0732">Signal</keyword>
<keyword evidence="3" id="KW-0442">Lipid degradation</keyword>
<dbReference type="GO" id="GO:0003847">
    <property type="term" value="F:1-alkyl-2-acetylglycerophosphocholine esterase activity"/>
    <property type="evidence" value="ECO:0007669"/>
    <property type="project" value="UniProtKB-EC"/>
</dbReference>
<evidence type="ECO:0000256" key="2">
    <source>
        <dbReference type="ARBA" id="ARBA00022801"/>
    </source>
</evidence>
<dbReference type="Pfam" id="PF03403">
    <property type="entry name" value="PAF-AH_p_II"/>
    <property type="match status" value="2"/>
</dbReference>
<protein>
    <recommendedName>
        <fullName evidence="1">1-alkyl-2-acetylglycerophosphocholine esterase</fullName>
        <ecNumber evidence="1">3.1.1.47</ecNumber>
    </recommendedName>
</protein>
<feature type="signal peptide" evidence="5">
    <location>
        <begin position="1"/>
        <end position="22"/>
    </location>
</feature>
<dbReference type="AlphaFoldDB" id="A0A6A5WX98"/>
<evidence type="ECO:0000256" key="3">
    <source>
        <dbReference type="ARBA" id="ARBA00022963"/>
    </source>
</evidence>
<dbReference type="SUPFAM" id="SSF53474">
    <property type="entry name" value="alpha/beta-Hydrolases"/>
    <property type="match status" value="1"/>
</dbReference>
<feature type="chain" id="PRO_5025683777" description="1-alkyl-2-acetylglycerophosphocholine esterase" evidence="5">
    <location>
        <begin position="23"/>
        <end position="384"/>
    </location>
</feature>
<dbReference type="OrthoDB" id="2363873at2759"/>
<evidence type="ECO:0000256" key="4">
    <source>
        <dbReference type="ARBA" id="ARBA00023098"/>
    </source>
</evidence>
<organism evidence="6 7">
    <name type="scientific">Amniculicola lignicola CBS 123094</name>
    <dbReference type="NCBI Taxonomy" id="1392246"/>
    <lineage>
        <taxon>Eukaryota</taxon>
        <taxon>Fungi</taxon>
        <taxon>Dikarya</taxon>
        <taxon>Ascomycota</taxon>
        <taxon>Pezizomycotina</taxon>
        <taxon>Dothideomycetes</taxon>
        <taxon>Pleosporomycetidae</taxon>
        <taxon>Pleosporales</taxon>
        <taxon>Amniculicolaceae</taxon>
        <taxon>Amniculicola</taxon>
    </lineage>
</organism>
<evidence type="ECO:0000313" key="7">
    <source>
        <dbReference type="Proteomes" id="UP000799779"/>
    </source>
</evidence>
<dbReference type="GO" id="GO:0016042">
    <property type="term" value="P:lipid catabolic process"/>
    <property type="evidence" value="ECO:0007669"/>
    <property type="project" value="UniProtKB-KW"/>
</dbReference>
<proteinExistence type="predicted"/>
<evidence type="ECO:0000256" key="5">
    <source>
        <dbReference type="SAM" id="SignalP"/>
    </source>
</evidence>
<dbReference type="EMBL" id="ML977560">
    <property type="protein sequence ID" value="KAF2006443.1"/>
    <property type="molecule type" value="Genomic_DNA"/>
</dbReference>
<dbReference type="EC" id="3.1.1.47" evidence="1"/>
<dbReference type="PANTHER" id="PTHR10272">
    <property type="entry name" value="PLATELET-ACTIVATING FACTOR ACETYLHYDROLASE"/>
    <property type="match status" value="1"/>
</dbReference>
<accession>A0A6A5WX98</accession>
<name>A0A6A5WX98_9PLEO</name>
<evidence type="ECO:0000256" key="1">
    <source>
        <dbReference type="ARBA" id="ARBA00013201"/>
    </source>
</evidence>
<gene>
    <name evidence="6" type="ORF">P154DRAFT_259093</name>
</gene>
<keyword evidence="7" id="KW-1185">Reference proteome</keyword>
<sequence length="384" mass="41755">MHQSSILLAILSLWTFRINSKAVLPVVGPKRFDVAITSFSLTDSDRLDPFANDGRKRSIVVSGFNPTARCQRKQLQLYMPPATALFQDDKFSAYGLPNGSFQSLYLEVCQKRANRSPCSAGAHSFTSLPLAVFSGALGTSRLIYSSMLQSVAAAGYLVVSVDHPYDADIVEFPDGTTITGIDIESDTDVDLALNTRSEDIRFLIRQFANSDIVDKLFPGNIPKQHDRHIAAIGHSLGGAAAADAMLHDPSIAAAINIDGTMFGQVLAAGLDRAFMLIGHENKTQDTDPSWKTVWPLLKGWKKELEVKGAAHYSFSDLPLVTTVLGLQDRLPEEVELVLGNVEGHRMAEIEVALVTSFLGSVFKSRSGGEFGDELKEFPEVVDVA</sequence>
<evidence type="ECO:0000313" key="6">
    <source>
        <dbReference type="EMBL" id="KAF2006443.1"/>
    </source>
</evidence>
<dbReference type="InterPro" id="IPR029058">
    <property type="entry name" value="AB_hydrolase_fold"/>
</dbReference>
<reference evidence="6" key="1">
    <citation type="journal article" date="2020" name="Stud. Mycol.">
        <title>101 Dothideomycetes genomes: a test case for predicting lifestyles and emergence of pathogens.</title>
        <authorList>
            <person name="Haridas S."/>
            <person name="Albert R."/>
            <person name="Binder M."/>
            <person name="Bloem J."/>
            <person name="Labutti K."/>
            <person name="Salamov A."/>
            <person name="Andreopoulos B."/>
            <person name="Baker S."/>
            <person name="Barry K."/>
            <person name="Bills G."/>
            <person name="Bluhm B."/>
            <person name="Cannon C."/>
            <person name="Castanera R."/>
            <person name="Culley D."/>
            <person name="Daum C."/>
            <person name="Ezra D."/>
            <person name="Gonzalez J."/>
            <person name="Henrissat B."/>
            <person name="Kuo A."/>
            <person name="Liang C."/>
            <person name="Lipzen A."/>
            <person name="Lutzoni F."/>
            <person name="Magnuson J."/>
            <person name="Mondo S."/>
            <person name="Nolan M."/>
            <person name="Ohm R."/>
            <person name="Pangilinan J."/>
            <person name="Park H.-J."/>
            <person name="Ramirez L."/>
            <person name="Alfaro M."/>
            <person name="Sun H."/>
            <person name="Tritt A."/>
            <person name="Yoshinaga Y."/>
            <person name="Zwiers L.-H."/>
            <person name="Turgeon B."/>
            <person name="Goodwin S."/>
            <person name="Spatafora J."/>
            <person name="Crous P."/>
            <person name="Grigoriev I."/>
        </authorList>
    </citation>
    <scope>NUCLEOTIDE SEQUENCE</scope>
    <source>
        <strain evidence="6">CBS 123094</strain>
    </source>
</reference>
<keyword evidence="4" id="KW-0443">Lipid metabolism</keyword>
<dbReference type="Gene3D" id="3.40.50.1820">
    <property type="entry name" value="alpha/beta hydrolase"/>
    <property type="match status" value="1"/>
</dbReference>
<dbReference type="PANTHER" id="PTHR10272:SF14">
    <property type="entry name" value="PAF ACETYLHYDROLASE FAMILY PROTEIN"/>
    <property type="match status" value="1"/>
</dbReference>
<dbReference type="Proteomes" id="UP000799779">
    <property type="component" value="Unassembled WGS sequence"/>
</dbReference>